<dbReference type="PANTHER" id="PTHR30332">
    <property type="entry name" value="PROBABLE GENERAL SECRETION PATHWAY PROTEIN D"/>
    <property type="match status" value="1"/>
</dbReference>
<evidence type="ECO:0000313" key="14">
    <source>
        <dbReference type="EMBL" id="MBU4680543.1"/>
    </source>
</evidence>
<keyword evidence="15" id="KW-1185">Reference proteome</keyword>
<proteinExistence type="inferred from homology"/>
<evidence type="ECO:0000256" key="4">
    <source>
        <dbReference type="ARBA" id="ARBA00022927"/>
    </source>
</evidence>
<gene>
    <name evidence="9 14" type="primary">sctC</name>
    <name evidence="14" type="ORF">KC222_00760</name>
</gene>
<dbReference type="EMBL" id="JAGRYU010000002">
    <property type="protein sequence ID" value="MBU4680543.1"/>
    <property type="molecule type" value="Genomic_DNA"/>
</dbReference>
<evidence type="ECO:0000256" key="3">
    <source>
        <dbReference type="ARBA" id="ARBA00022448"/>
    </source>
</evidence>
<evidence type="ECO:0000256" key="7">
    <source>
        <dbReference type="ARBA" id="ARBA00023136"/>
    </source>
</evidence>
<keyword evidence="4 9" id="KW-0653">Protein transport</keyword>
<evidence type="ECO:0000256" key="8">
    <source>
        <dbReference type="ARBA" id="ARBA00023237"/>
    </source>
</evidence>
<evidence type="ECO:0000313" key="15">
    <source>
        <dbReference type="Proteomes" id="UP000686327"/>
    </source>
</evidence>
<keyword evidence="6" id="KW-0843">Virulence</keyword>
<organism evidence="14 15">
    <name type="scientific">Cedecea davisae</name>
    <dbReference type="NCBI Taxonomy" id="158484"/>
    <lineage>
        <taxon>Bacteria</taxon>
        <taxon>Pseudomonadati</taxon>
        <taxon>Pseudomonadota</taxon>
        <taxon>Gammaproteobacteria</taxon>
        <taxon>Enterobacterales</taxon>
        <taxon>Enterobacteriaceae</taxon>
        <taxon>Cedecea</taxon>
    </lineage>
</organism>
<dbReference type="InterPro" id="IPR050810">
    <property type="entry name" value="Bact_Secretion_Sys_Channel"/>
</dbReference>
<evidence type="ECO:0000256" key="1">
    <source>
        <dbReference type="ARBA" id="ARBA00004442"/>
    </source>
</evidence>
<comment type="subcellular location">
    <subcellularLocation>
        <location evidence="1 9 10">Cell outer membrane</location>
    </subcellularLocation>
</comment>
<keyword evidence="8 9" id="KW-0998">Cell outer membrane</keyword>
<dbReference type="RefSeq" id="WP_216374249.1">
    <property type="nucleotide sequence ID" value="NZ_JAGRYT010000001.1"/>
</dbReference>
<evidence type="ECO:0000256" key="2">
    <source>
        <dbReference type="ARBA" id="ARBA00007032"/>
    </source>
</evidence>
<comment type="function">
    <text evidence="9">Component of the type III secretion system (T3SS), also called injectisome, which is used to inject bacterial effector proteins into eukaryotic host cells. Forms a ring-shaped multimeric structure with an apparent central pore in the outer membrane.</text>
</comment>
<keyword evidence="3 9" id="KW-0813">Transport</keyword>
<feature type="domain" description="Type II/III secretion system secretin-like" evidence="11">
    <location>
        <begin position="362"/>
        <end position="517"/>
    </location>
</feature>
<evidence type="ECO:0000256" key="6">
    <source>
        <dbReference type="ARBA" id="ARBA00023026"/>
    </source>
</evidence>
<sequence precursor="true">MTFQLNYRVGALVAALLIFTSPHVVFANQQNEQGYIARDEGVKGFFDALSSAMKKPVVISKIAARKKISGEFDISRPSKVLGAVAEQLSLIWYDDGQAIYVYDASEMRNSVIVLRNTSFNVVRSFLKESGLYDERYPLRSDNRNSTFYVSGPPIYIDLISNAAKFLDKKSDGYDGRENLAVIPLFNTFVEDREYRYRDEKITIPGISSVVNRIMSNGVSPGGSVQVTPKKKVAALASEDEMLLSSFPENGANDQGIQQLETQVRTPPTGNGMSIISDPGSNSLLVRGSAEQVAYIRNLVHSLDISKRHIELSVWIVDLQKEAFENLGVQWTGNLNIGSNLGISLNGGTSTIDGASFMVTALALSEKKKANIVSRPMLLTQENIPAIFDNSRTFYSKLVGERTAQLESVTYGTLVSVLPRFTESGEIEMMLNVEDGNQYDDTRMTADDLPEVGRTNISTVARVPRGKSLLIGGYTRDEETKVEGKIPLLGDLPWVGSLFRYKRDRTSNMVRVFLIQPREIEAPLSPDAHTLVAEMKNDFSSDRLQNWMVNYLDSQKWR</sequence>
<evidence type="ECO:0000259" key="11">
    <source>
        <dbReference type="Pfam" id="PF00263"/>
    </source>
</evidence>
<comment type="subunit">
    <text evidence="9">The core secretion machinery of the T3SS is composed of approximately 20 different proteins, including cytoplasmic components, a base, an export apparatus and a needle. This subunit is part of the base, which anchors the injectisome in the bacterial cell envelope. Forms a stable homooligomeric complex.</text>
</comment>
<dbReference type="Proteomes" id="UP000686327">
    <property type="component" value="Unassembled WGS sequence"/>
</dbReference>
<dbReference type="HAMAP" id="MF_02219">
    <property type="entry name" value="Type_III_secretin"/>
    <property type="match status" value="1"/>
</dbReference>
<feature type="domain" description="NolW-like" evidence="12">
    <location>
        <begin position="110"/>
        <end position="170"/>
    </location>
</feature>
<comment type="similarity">
    <text evidence="2 9">Belongs to the bacterial secretin family. T3SS SctC subfamily.</text>
</comment>
<protein>
    <recommendedName>
        <fullName evidence="9">Type 3 secretion system secretin</fullName>
        <shortName evidence="9">T3SS secretin</shortName>
    </recommendedName>
</protein>
<dbReference type="PROSITE" id="PS00875">
    <property type="entry name" value="T2SP_D"/>
    <property type="match status" value="1"/>
</dbReference>
<accession>A0ABS6DBE5</accession>
<dbReference type="PANTHER" id="PTHR30332:SF5">
    <property type="entry name" value="SPI-1 TYPE 3 SECRETION SYSTEM SECRETIN"/>
    <property type="match status" value="1"/>
</dbReference>
<dbReference type="InterPro" id="IPR049034">
    <property type="entry name" value="T3S_SPI-1_N0"/>
</dbReference>
<dbReference type="Pfam" id="PF03958">
    <property type="entry name" value="Secretin_N"/>
    <property type="match status" value="2"/>
</dbReference>
<dbReference type="Pfam" id="PF21304">
    <property type="entry name" value="T3S_SPI-1_N0"/>
    <property type="match status" value="1"/>
</dbReference>
<dbReference type="NCBIfam" id="TIGR02516">
    <property type="entry name" value="type_III_yscC"/>
    <property type="match status" value="1"/>
</dbReference>
<keyword evidence="5 9" id="KW-0811">Translocation</keyword>
<evidence type="ECO:0000256" key="10">
    <source>
        <dbReference type="RuleBase" id="RU004004"/>
    </source>
</evidence>
<name>A0ABS6DBE5_9ENTR</name>
<evidence type="ECO:0000259" key="12">
    <source>
        <dbReference type="Pfam" id="PF03958"/>
    </source>
</evidence>
<dbReference type="Pfam" id="PF00263">
    <property type="entry name" value="Secretin"/>
    <property type="match status" value="1"/>
</dbReference>
<dbReference type="InterPro" id="IPR004845">
    <property type="entry name" value="T2SS_GspD_CS"/>
</dbReference>
<keyword evidence="9" id="KW-0732">Signal</keyword>
<dbReference type="InterPro" id="IPR004846">
    <property type="entry name" value="T2SS/T3SS_dom"/>
</dbReference>
<evidence type="ECO:0000256" key="9">
    <source>
        <dbReference type="HAMAP-Rule" id="MF_02219"/>
    </source>
</evidence>
<feature type="domain" description="NolW-like" evidence="12">
    <location>
        <begin position="181"/>
        <end position="306"/>
    </location>
</feature>
<reference evidence="15" key="1">
    <citation type="submission" date="2023-07" db="EMBL/GenBank/DDBJ databases">
        <title>Cedecea davisae an AmpC producer and its therapeutic implications.</title>
        <authorList>
            <person name="Notter J."/>
        </authorList>
    </citation>
    <scope>NUCLEOTIDE SEQUENCE [LARGE SCALE GENOMIC DNA]</scope>
    <source>
        <strain evidence="15">1</strain>
    </source>
</reference>
<comment type="caution">
    <text evidence="14">The sequence shown here is derived from an EMBL/GenBank/DDBJ whole genome shotgun (WGS) entry which is preliminary data.</text>
</comment>
<feature type="signal peptide" evidence="9">
    <location>
        <begin position="1"/>
        <end position="27"/>
    </location>
</feature>
<keyword evidence="7 9" id="KW-0472">Membrane</keyword>
<dbReference type="InterPro" id="IPR005644">
    <property type="entry name" value="NolW-like"/>
</dbReference>
<evidence type="ECO:0000256" key="5">
    <source>
        <dbReference type="ARBA" id="ARBA00023010"/>
    </source>
</evidence>
<feature type="domain" description="SPI-1 type 3 secretion system secretin N0" evidence="13">
    <location>
        <begin position="35"/>
        <end position="103"/>
    </location>
</feature>
<feature type="chain" id="PRO_5044918425" description="Type 3 secretion system secretin" evidence="9">
    <location>
        <begin position="28"/>
        <end position="557"/>
    </location>
</feature>
<evidence type="ECO:0000259" key="13">
    <source>
        <dbReference type="Pfam" id="PF21304"/>
    </source>
</evidence>
<dbReference type="InterPro" id="IPR003522">
    <property type="entry name" value="T3SS_OM_pore_YscC"/>
</dbReference>